<dbReference type="GO" id="GO:0016884">
    <property type="term" value="F:carbon-nitrogen ligase activity, with glutamine as amido-N-donor"/>
    <property type="evidence" value="ECO:0007669"/>
    <property type="project" value="InterPro"/>
</dbReference>
<dbReference type="InterPro" id="IPR003789">
    <property type="entry name" value="Asn/Gln_tRNA_amidoTrase-B-like"/>
</dbReference>
<name>A0A1S6KV05_9CAUD</name>
<dbReference type="OrthoDB" id="13053at10239"/>
<accession>A0A1S6KV05</accession>
<gene>
    <name evidence="1" type="ORF">PR1_90</name>
</gene>
<evidence type="ECO:0000313" key="2">
    <source>
        <dbReference type="Proteomes" id="UP000222417"/>
    </source>
</evidence>
<protein>
    <submittedName>
        <fullName evidence="1">Uncharacterized protein</fullName>
    </submittedName>
</protein>
<reference evidence="1 2" key="1">
    <citation type="submission" date="2016-12" db="EMBL/GenBank/DDBJ databases">
        <title>Providencia rettgeri phage vB-PreS_PR1 - a deep-branching member of the T5-like siphoviruses.</title>
        <authorList>
            <person name="Oliveira H."/>
            <person name="Pinto G."/>
            <person name="Hendrix H."/>
            <person name="Noben J.-P."/>
            <person name="Gawor J."/>
            <person name="Lobocka M."/>
            <person name="Lavigne R."/>
            <person name="Azeredo J."/>
        </authorList>
    </citation>
    <scope>NUCLEOTIDE SEQUENCE [LARGE SCALE GENOMIC DNA]</scope>
</reference>
<evidence type="ECO:0000313" key="1">
    <source>
        <dbReference type="EMBL" id="AQT25277.1"/>
    </source>
</evidence>
<dbReference type="EMBL" id="KY363465">
    <property type="protein sequence ID" value="AQT25277.1"/>
    <property type="molecule type" value="Genomic_DNA"/>
</dbReference>
<organism evidence="1 2">
    <name type="scientific">Providencia phage vB_PreS_PR1</name>
    <dbReference type="NCBI Taxonomy" id="1931407"/>
    <lineage>
        <taxon>Viruses</taxon>
        <taxon>Duplodnaviria</taxon>
        <taxon>Heunggongvirae</taxon>
        <taxon>Uroviricota</taxon>
        <taxon>Caudoviricetes</taxon>
        <taxon>Demerecviridae</taxon>
        <taxon>Priunavirus</taxon>
        <taxon>Priunavirus PR1</taxon>
    </lineage>
</organism>
<proteinExistence type="predicted"/>
<keyword evidence="2" id="KW-1185">Reference proteome</keyword>
<sequence>MEESMLDFLRAEMLQARLRKDTAWVKVVSTAISDLEYKFGKDFVSRDQMITWAKSQLKAIEDTRSKAALSGQVYEADPLYVKLLTSMLPVQMTEDDLYDFFTKECAGAENLGELMATLKARRLGQYDGKLASSVARSVLPLITK</sequence>
<dbReference type="Proteomes" id="UP000222417">
    <property type="component" value="Segment"/>
</dbReference>
<dbReference type="SUPFAM" id="SSF89095">
    <property type="entry name" value="GatB/YqeY motif"/>
    <property type="match status" value="1"/>
</dbReference>